<evidence type="ECO:0000313" key="2">
    <source>
        <dbReference type="Proteomes" id="UP001501251"/>
    </source>
</evidence>
<proteinExistence type="predicted"/>
<evidence type="ECO:0000313" key="1">
    <source>
        <dbReference type="EMBL" id="GAA4190377.1"/>
    </source>
</evidence>
<organism evidence="1 2">
    <name type="scientific">Streptosporangium oxazolinicum</name>
    <dbReference type="NCBI Taxonomy" id="909287"/>
    <lineage>
        <taxon>Bacteria</taxon>
        <taxon>Bacillati</taxon>
        <taxon>Actinomycetota</taxon>
        <taxon>Actinomycetes</taxon>
        <taxon>Streptosporangiales</taxon>
        <taxon>Streptosporangiaceae</taxon>
        <taxon>Streptosporangium</taxon>
    </lineage>
</organism>
<keyword evidence="2" id="KW-1185">Reference proteome</keyword>
<name>A0ABP8ATS2_9ACTN</name>
<reference evidence="2" key="1">
    <citation type="journal article" date="2019" name="Int. J. Syst. Evol. Microbiol.">
        <title>The Global Catalogue of Microorganisms (GCM) 10K type strain sequencing project: providing services to taxonomists for standard genome sequencing and annotation.</title>
        <authorList>
            <consortium name="The Broad Institute Genomics Platform"/>
            <consortium name="The Broad Institute Genome Sequencing Center for Infectious Disease"/>
            <person name="Wu L."/>
            <person name="Ma J."/>
        </authorList>
    </citation>
    <scope>NUCLEOTIDE SEQUENCE [LARGE SCALE GENOMIC DNA]</scope>
    <source>
        <strain evidence="2">JCM 17388</strain>
    </source>
</reference>
<dbReference type="Proteomes" id="UP001501251">
    <property type="component" value="Unassembled WGS sequence"/>
</dbReference>
<protein>
    <submittedName>
        <fullName evidence="1">Uncharacterized protein</fullName>
    </submittedName>
</protein>
<accession>A0ABP8ATS2</accession>
<dbReference type="EMBL" id="BAABAQ010000004">
    <property type="protein sequence ID" value="GAA4190377.1"/>
    <property type="molecule type" value="Genomic_DNA"/>
</dbReference>
<gene>
    <name evidence="1" type="ORF">GCM10022252_28600</name>
</gene>
<sequence length="71" mass="7938">MLIDHDPSLQWLIDSYGYASLYRESRPIAVGPRGNRFTGKDHYGGLELTGFEMIAPRWAAGVRGGDHFEGK</sequence>
<comment type="caution">
    <text evidence="1">The sequence shown here is derived from an EMBL/GenBank/DDBJ whole genome shotgun (WGS) entry which is preliminary data.</text>
</comment>